<dbReference type="KEGG" id="ssm:Spirs_1125"/>
<reference evidence="1 2" key="1">
    <citation type="journal article" date="2010" name="Stand. Genomic Sci.">
        <title>Complete genome sequence of Spirochaeta smaragdinae type strain (SEBR 4228).</title>
        <authorList>
            <person name="Mavromatis K."/>
            <person name="Yasawong M."/>
            <person name="Chertkov O."/>
            <person name="Lapidus A."/>
            <person name="Lucas S."/>
            <person name="Nolan M."/>
            <person name="Del Rio T.G."/>
            <person name="Tice H."/>
            <person name="Cheng J.F."/>
            <person name="Pitluck S."/>
            <person name="Liolios K."/>
            <person name="Ivanova N."/>
            <person name="Tapia R."/>
            <person name="Han C."/>
            <person name="Bruce D."/>
            <person name="Goodwin L."/>
            <person name="Pati A."/>
            <person name="Chen A."/>
            <person name="Palaniappan K."/>
            <person name="Land M."/>
            <person name="Hauser L."/>
            <person name="Chang Y.J."/>
            <person name="Jeffries C.D."/>
            <person name="Detter J.C."/>
            <person name="Rohde M."/>
            <person name="Brambilla E."/>
            <person name="Spring S."/>
            <person name="Goker M."/>
            <person name="Sikorski J."/>
            <person name="Woyke T."/>
            <person name="Bristow J."/>
            <person name="Eisen J.A."/>
            <person name="Markowitz V."/>
            <person name="Hugenholtz P."/>
            <person name="Klenk H.P."/>
            <person name="Kyrpides N.C."/>
        </authorList>
    </citation>
    <scope>NUCLEOTIDE SEQUENCE [LARGE SCALE GENOMIC DNA]</scope>
    <source>
        <strain evidence="2">DSM 11293 / JCM 15392 / SEBR 4228</strain>
    </source>
</reference>
<dbReference type="InterPro" id="IPR053158">
    <property type="entry name" value="CapK_Type1_Caps_Biosynth"/>
</dbReference>
<name>E1R106_SEDSS</name>
<protein>
    <submittedName>
        <fullName evidence="1">Coenzyme F390 synthetase</fullName>
    </submittedName>
</protein>
<dbReference type="HOGENOM" id="CLU_036809_0_0_12"/>
<keyword evidence="2" id="KW-1185">Reference proteome</keyword>
<dbReference type="OrthoDB" id="580775at2"/>
<dbReference type="PANTHER" id="PTHR36932">
    <property type="entry name" value="CAPSULAR POLYSACCHARIDE BIOSYNTHESIS PROTEIN"/>
    <property type="match status" value="1"/>
</dbReference>
<dbReference type="PANTHER" id="PTHR36932:SF1">
    <property type="entry name" value="CAPSULAR POLYSACCHARIDE BIOSYNTHESIS PROTEIN"/>
    <property type="match status" value="1"/>
</dbReference>
<accession>E1R106</accession>
<dbReference type="STRING" id="573413.Spirs_1125"/>
<proteinExistence type="predicted"/>
<dbReference type="AlphaFoldDB" id="E1R106"/>
<organism evidence="1 2">
    <name type="scientific">Sediminispirochaeta smaragdinae (strain DSM 11293 / JCM 15392 / SEBR 4228)</name>
    <name type="common">Spirochaeta smaragdinae</name>
    <dbReference type="NCBI Taxonomy" id="573413"/>
    <lineage>
        <taxon>Bacteria</taxon>
        <taxon>Pseudomonadati</taxon>
        <taxon>Spirochaetota</taxon>
        <taxon>Spirochaetia</taxon>
        <taxon>Spirochaetales</taxon>
        <taxon>Spirochaetaceae</taxon>
        <taxon>Sediminispirochaeta</taxon>
    </lineage>
</organism>
<dbReference type="Proteomes" id="UP000002318">
    <property type="component" value="Chromosome"/>
</dbReference>
<dbReference type="Gene3D" id="3.40.50.12780">
    <property type="entry name" value="N-terminal domain of ligase-like"/>
    <property type="match status" value="1"/>
</dbReference>
<dbReference type="RefSeq" id="WP_013253719.1">
    <property type="nucleotide sequence ID" value="NC_014364.1"/>
</dbReference>
<dbReference type="InterPro" id="IPR042099">
    <property type="entry name" value="ANL_N_sf"/>
</dbReference>
<evidence type="ECO:0000313" key="1">
    <source>
        <dbReference type="EMBL" id="ADK80255.1"/>
    </source>
</evidence>
<dbReference type="EMBL" id="CP002116">
    <property type="protein sequence ID" value="ADK80255.1"/>
    <property type="molecule type" value="Genomic_DNA"/>
</dbReference>
<evidence type="ECO:0000313" key="2">
    <source>
        <dbReference type="Proteomes" id="UP000002318"/>
    </source>
</evidence>
<dbReference type="SUPFAM" id="SSF56801">
    <property type="entry name" value="Acetyl-CoA synthetase-like"/>
    <property type="match status" value="1"/>
</dbReference>
<sequence length="449" mass="50409">MQGNKTIRPVLDDSERFPGLEDLRWVYYLRQHPKAPLYNFKSGDRLDSDGVERLHGYKRTLRKLGGTSSLSFIRAFYKEARSDVPAYRNYPADFNDAPSMNRDDLRKAPWDYVKDSASLENILCYATSGTTGAPLEVIFDATCASSWLPQVELMLEKEGLGLEKGAGTTAVALICYQLETLTYASASSYLEGSGFIKVNLHPKQWRAPSDASDYLLGLDPGLLTGDPLAFSALMELEIPLRPRAMISSAMTLSEGLAVKLEEYFHCPVYDVYSMTECRNIAFKRRGIMEKMRPDLYLEILAPGEERVLEEGAWGELAVSGGNNPYLPLIRYRTGDFCRLRNQRGRQFLEDFQGRLPVRFPLPHGGWINTIDFSRALAPLALASFQIAQQRDFSLVVRYGGRGKLSREIGKAIGGVLEQYGAEDLPFIFGEPLPEISGKKICSFVTEFER</sequence>
<gene>
    <name evidence="1" type="ordered locus">Spirs_1125</name>
</gene>
<dbReference type="eggNOG" id="COG1541">
    <property type="taxonomic scope" value="Bacteria"/>
</dbReference>